<organism evidence="5 6">
    <name type="scientific">Calocera viscosa (strain TUFC12733)</name>
    <dbReference type="NCBI Taxonomy" id="1330018"/>
    <lineage>
        <taxon>Eukaryota</taxon>
        <taxon>Fungi</taxon>
        <taxon>Dikarya</taxon>
        <taxon>Basidiomycota</taxon>
        <taxon>Agaricomycotina</taxon>
        <taxon>Dacrymycetes</taxon>
        <taxon>Dacrymycetales</taxon>
        <taxon>Dacrymycetaceae</taxon>
        <taxon>Calocera</taxon>
    </lineage>
</organism>
<keyword evidence="2 5" id="KW-0378">Hydrolase</keyword>
<sequence>MPDSYLDQDVAIAGSSAKAAYFAGEGSASLKASGVVTSFEGIVGALPENVKVVFAEDCEGHCRALALTGRELITDDGHAGLDATFYHKRDASGNYTAPAENFLLDNTDTLMNDSDIFFTSDEWYLVLRGKLRPQERKTTFRFASPWRRRGDSFFGDETEEEMGDFEMQAGKAYDIRLECSDLTGPADGDEKVVPNSHIGMRLHGYPLPEEEEGIKEAVELAKSADAVVVVVGLNGDWESEGYDRKTMYTG</sequence>
<protein>
    <submittedName>
        <fullName evidence="5">Glycoside hydrolase</fullName>
    </submittedName>
</protein>
<dbReference type="Proteomes" id="UP000076738">
    <property type="component" value="Unassembled WGS sequence"/>
</dbReference>
<dbReference type="Gene3D" id="2.60.120.260">
    <property type="entry name" value="Galactose-binding domain-like"/>
    <property type="match status" value="1"/>
</dbReference>
<dbReference type="EMBL" id="KV417310">
    <property type="protein sequence ID" value="KZO92427.1"/>
    <property type="molecule type" value="Genomic_DNA"/>
</dbReference>
<dbReference type="InterPro" id="IPR036881">
    <property type="entry name" value="Glyco_hydro_3_C_sf"/>
</dbReference>
<dbReference type="Pfam" id="PF01915">
    <property type="entry name" value="Glyco_hydro_3_C"/>
    <property type="match status" value="1"/>
</dbReference>
<reference evidence="5 6" key="1">
    <citation type="journal article" date="2016" name="Mol. Biol. Evol.">
        <title>Comparative Genomics of Early-Diverging Mushroom-Forming Fungi Provides Insights into the Origins of Lignocellulose Decay Capabilities.</title>
        <authorList>
            <person name="Nagy L.G."/>
            <person name="Riley R."/>
            <person name="Tritt A."/>
            <person name="Adam C."/>
            <person name="Daum C."/>
            <person name="Floudas D."/>
            <person name="Sun H."/>
            <person name="Yadav J.S."/>
            <person name="Pangilinan J."/>
            <person name="Larsson K.H."/>
            <person name="Matsuura K."/>
            <person name="Barry K."/>
            <person name="Labutti K."/>
            <person name="Kuo R."/>
            <person name="Ohm R.A."/>
            <person name="Bhattacharya S.S."/>
            <person name="Shirouzu T."/>
            <person name="Yoshinaga Y."/>
            <person name="Martin F.M."/>
            <person name="Grigoriev I.V."/>
            <person name="Hibbett D.S."/>
        </authorList>
    </citation>
    <scope>NUCLEOTIDE SEQUENCE [LARGE SCALE GENOMIC DNA]</scope>
    <source>
        <strain evidence="5 6">TUFC12733</strain>
    </source>
</reference>
<dbReference type="InterPro" id="IPR002772">
    <property type="entry name" value="Glyco_hydro_3_C"/>
</dbReference>
<evidence type="ECO:0000256" key="1">
    <source>
        <dbReference type="ARBA" id="ARBA00005336"/>
    </source>
</evidence>
<keyword evidence="3" id="KW-0326">Glycosidase</keyword>
<dbReference type="SUPFAM" id="SSF56988">
    <property type="entry name" value="Anthrax protective antigen"/>
    <property type="match status" value="1"/>
</dbReference>
<evidence type="ECO:0000256" key="3">
    <source>
        <dbReference type="ARBA" id="ARBA00023295"/>
    </source>
</evidence>
<dbReference type="Gene3D" id="3.40.50.1700">
    <property type="entry name" value="Glycoside hydrolase family 3 C-terminal domain"/>
    <property type="match status" value="1"/>
</dbReference>
<evidence type="ECO:0000313" key="5">
    <source>
        <dbReference type="EMBL" id="KZO92427.1"/>
    </source>
</evidence>
<accession>A0A167I9M6</accession>
<evidence type="ECO:0000313" key="6">
    <source>
        <dbReference type="Proteomes" id="UP000076738"/>
    </source>
</evidence>
<feature type="domain" description="Glycoside hydrolase family 3 C-terminal" evidence="4">
    <location>
        <begin position="8"/>
        <end position="247"/>
    </location>
</feature>
<gene>
    <name evidence="5" type="ORF">CALVIDRAFT_567300</name>
</gene>
<dbReference type="AlphaFoldDB" id="A0A167I9M6"/>
<evidence type="ECO:0000259" key="4">
    <source>
        <dbReference type="Pfam" id="PF01915"/>
    </source>
</evidence>
<dbReference type="STRING" id="1330018.A0A167I9M6"/>
<keyword evidence="6" id="KW-1185">Reference proteome</keyword>
<name>A0A167I9M6_CALVF</name>
<dbReference type="OrthoDB" id="416222at2759"/>
<evidence type="ECO:0000256" key="2">
    <source>
        <dbReference type="ARBA" id="ARBA00022801"/>
    </source>
</evidence>
<comment type="similarity">
    <text evidence="1">Belongs to the glycosyl hydrolase 3 family.</text>
</comment>
<dbReference type="GO" id="GO:0004553">
    <property type="term" value="F:hydrolase activity, hydrolyzing O-glycosyl compounds"/>
    <property type="evidence" value="ECO:0007669"/>
    <property type="project" value="InterPro"/>
</dbReference>
<dbReference type="SUPFAM" id="SSF52279">
    <property type="entry name" value="Beta-D-glucan exohydrolase, C-terminal domain"/>
    <property type="match status" value="1"/>
</dbReference>
<proteinExistence type="inferred from homology"/>
<dbReference type="GO" id="GO:0005975">
    <property type="term" value="P:carbohydrate metabolic process"/>
    <property type="evidence" value="ECO:0007669"/>
    <property type="project" value="InterPro"/>
</dbReference>